<reference evidence="6" key="1">
    <citation type="submission" date="2023-03" db="EMBL/GenBank/DDBJ databases">
        <title>Massive genome expansion in bonnet fungi (Mycena s.s.) driven by repeated elements and novel gene families across ecological guilds.</title>
        <authorList>
            <consortium name="Lawrence Berkeley National Laboratory"/>
            <person name="Harder C.B."/>
            <person name="Miyauchi S."/>
            <person name="Viragh M."/>
            <person name="Kuo A."/>
            <person name="Thoen E."/>
            <person name="Andreopoulos B."/>
            <person name="Lu D."/>
            <person name="Skrede I."/>
            <person name="Drula E."/>
            <person name="Henrissat B."/>
            <person name="Morin E."/>
            <person name="Kohler A."/>
            <person name="Barry K."/>
            <person name="LaButti K."/>
            <person name="Morin E."/>
            <person name="Salamov A."/>
            <person name="Lipzen A."/>
            <person name="Mereny Z."/>
            <person name="Hegedus B."/>
            <person name="Baldrian P."/>
            <person name="Stursova M."/>
            <person name="Weitz H."/>
            <person name="Taylor A."/>
            <person name="Grigoriev I.V."/>
            <person name="Nagy L.G."/>
            <person name="Martin F."/>
            <person name="Kauserud H."/>
        </authorList>
    </citation>
    <scope>NUCLEOTIDE SEQUENCE</scope>
    <source>
        <strain evidence="6">CBHHK002</strain>
    </source>
</reference>
<comment type="caution">
    <text evidence="6">The sequence shown here is derived from an EMBL/GenBank/DDBJ whole genome shotgun (WGS) entry which is preliminary data.</text>
</comment>
<evidence type="ECO:0000313" key="6">
    <source>
        <dbReference type="EMBL" id="KAJ7333257.1"/>
    </source>
</evidence>
<dbReference type="Gene3D" id="3.50.50.60">
    <property type="entry name" value="FAD/NAD(P)-binding domain"/>
    <property type="match status" value="2"/>
</dbReference>
<dbReference type="PANTHER" id="PTHR23023">
    <property type="entry name" value="DIMETHYLANILINE MONOOXYGENASE"/>
    <property type="match status" value="1"/>
</dbReference>
<dbReference type="InterPro" id="IPR050346">
    <property type="entry name" value="FMO-like"/>
</dbReference>
<dbReference type="EMBL" id="JARIHO010000034">
    <property type="protein sequence ID" value="KAJ7333257.1"/>
    <property type="molecule type" value="Genomic_DNA"/>
</dbReference>
<gene>
    <name evidence="6" type="ORF">DFH08DRAFT_966093</name>
</gene>
<feature type="domain" description="FAD/NAD(P)-binding" evidence="5">
    <location>
        <begin position="41"/>
        <end position="311"/>
    </location>
</feature>
<keyword evidence="1" id="KW-0285">Flavoprotein</keyword>
<dbReference type="Proteomes" id="UP001218218">
    <property type="component" value="Unassembled WGS sequence"/>
</dbReference>
<keyword evidence="7" id="KW-1185">Reference proteome</keyword>
<sequence>MIVFSGQAMLLATVILPALAQQTSFNSGPEEWTTFSRPINRVAVIGAGPAGLQAAAHLLDANLTVRLFEKAPSPGGNWFYTEEIPVREEYPGTKYTAPEPQPAEYPATRYYAEGEGGISLDERWREHWQPRPVWHNLRTNTPAALTRLPGVHHSPDSPWWVSTHDLERHVRAFASLHGLNTNDKPLSPPHIPITSYLTRVEAIEKSNDAWTLTLRQLQWLPESHRLRADWWTETFDAVVVASGLYSKAKIPTIRGIGNWSTATENRQYPMIHAQSFRHPERYSGKTVLIVGASVSATHISRTIAPFAHRVLASTRANKYRDGYGLNILFSFAEKTEIVPEIASFEPLANNDEGIRAGRITLVNGTVIHGIDEIILATGYLTNTFLPDLVNPRKLDNLHWTGHYIHDPTLAYMLTLNKQYVAWLNSESLELGGQFVEPVPLETREIWSYFLNAHYKKDYLPHENWTRFDNLPFSEWPKPRSPDGEYKVVSW</sequence>
<dbReference type="SUPFAM" id="SSF51905">
    <property type="entry name" value="FAD/NAD(P)-binding domain"/>
    <property type="match status" value="1"/>
</dbReference>
<dbReference type="GO" id="GO:0016491">
    <property type="term" value="F:oxidoreductase activity"/>
    <property type="evidence" value="ECO:0007669"/>
    <property type="project" value="UniProtKB-KW"/>
</dbReference>
<dbReference type="InterPro" id="IPR036188">
    <property type="entry name" value="FAD/NAD-bd_sf"/>
</dbReference>
<keyword evidence="4" id="KW-0732">Signal</keyword>
<organism evidence="6 7">
    <name type="scientific">Mycena albidolilacea</name>
    <dbReference type="NCBI Taxonomy" id="1033008"/>
    <lineage>
        <taxon>Eukaryota</taxon>
        <taxon>Fungi</taxon>
        <taxon>Dikarya</taxon>
        <taxon>Basidiomycota</taxon>
        <taxon>Agaricomycotina</taxon>
        <taxon>Agaricomycetes</taxon>
        <taxon>Agaricomycetidae</taxon>
        <taxon>Agaricales</taxon>
        <taxon>Marasmiineae</taxon>
        <taxon>Mycenaceae</taxon>
        <taxon>Mycena</taxon>
    </lineage>
</organism>
<evidence type="ECO:0000313" key="7">
    <source>
        <dbReference type="Proteomes" id="UP001218218"/>
    </source>
</evidence>
<feature type="signal peptide" evidence="4">
    <location>
        <begin position="1"/>
        <end position="20"/>
    </location>
</feature>
<feature type="chain" id="PRO_5041999678" evidence="4">
    <location>
        <begin position="21"/>
        <end position="490"/>
    </location>
</feature>
<evidence type="ECO:0000256" key="1">
    <source>
        <dbReference type="ARBA" id="ARBA00022630"/>
    </source>
</evidence>
<dbReference type="PRINTS" id="PR00419">
    <property type="entry name" value="ADXRDTASE"/>
</dbReference>
<keyword evidence="3" id="KW-0560">Oxidoreductase</keyword>
<accession>A0AAD6ZQK7</accession>
<evidence type="ECO:0000256" key="4">
    <source>
        <dbReference type="SAM" id="SignalP"/>
    </source>
</evidence>
<evidence type="ECO:0000256" key="3">
    <source>
        <dbReference type="ARBA" id="ARBA00023002"/>
    </source>
</evidence>
<dbReference type="AlphaFoldDB" id="A0AAD6ZQK7"/>
<dbReference type="Pfam" id="PF07992">
    <property type="entry name" value="Pyr_redox_2"/>
    <property type="match status" value="1"/>
</dbReference>
<proteinExistence type="predicted"/>
<keyword evidence="2" id="KW-0274">FAD</keyword>
<protein>
    <submittedName>
        <fullName evidence="6">FAD/NAD-P-binding domain-containing protein</fullName>
    </submittedName>
</protein>
<name>A0AAD6ZQK7_9AGAR</name>
<evidence type="ECO:0000256" key="2">
    <source>
        <dbReference type="ARBA" id="ARBA00022827"/>
    </source>
</evidence>
<dbReference type="InterPro" id="IPR023753">
    <property type="entry name" value="FAD/NAD-binding_dom"/>
</dbReference>
<evidence type="ECO:0000259" key="5">
    <source>
        <dbReference type="Pfam" id="PF07992"/>
    </source>
</evidence>